<dbReference type="Proteomes" id="UP000266861">
    <property type="component" value="Unassembled WGS sequence"/>
</dbReference>
<sequence length="80" mass="9479">MASSHKKRKRKRNIVRNDEKKMGKIQSNTKQINRRNKQTNDNHIISYHIKIIISDEVVIQEGKGKKRKGKNGNDEIRRNE</sequence>
<reference evidence="2 4" key="1">
    <citation type="submission" date="2018-08" db="EMBL/GenBank/DDBJ databases">
        <title>Genome and evolution of the arbuscular mycorrhizal fungus Diversispora epigaea (formerly Glomus versiforme) and its bacterial endosymbionts.</title>
        <authorList>
            <person name="Sun X."/>
            <person name="Fei Z."/>
            <person name="Harrison M."/>
        </authorList>
    </citation>
    <scope>NUCLEOTIDE SEQUENCE [LARGE SCALE GENOMIC DNA]</scope>
    <source>
        <strain evidence="2 4">IT104</strain>
    </source>
</reference>
<feature type="region of interest" description="Disordered" evidence="1">
    <location>
        <begin position="1"/>
        <end position="40"/>
    </location>
</feature>
<evidence type="ECO:0000256" key="1">
    <source>
        <dbReference type="SAM" id="MobiDB-lite"/>
    </source>
</evidence>
<keyword evidence="4" id="KW-1185">Reference proteome</keyword>
<organism evidence="2 4">
    <name type="scientific">Diversispora epigaea</name>
    <dbReference type="NCBI Taxonomy" id="1348612"/>
    <lineage>
        <taxon>Eukaryota</taxon>
        <taxon>Fungi</taxon>
        <taxon>Fungi incertae sedis</taxon>
        <taxon>Mucoromycota</taxon>
        <taxon>Glomeromycotina</taxon>
        <taxon>Glomeromycetes</taxon>
        <taxon>Diversisporales</taxon>
        <taxon>Diversisporaceae</taxon>
        <taxon>Diversispora</taxon>
    </lineage>
</organism>
<dbReference type="AlphaFoldDB" id="A0A397JUI5"/>
<comment type="caution">
    <text evidence="2">The sequence shown here is derived from an EMBL/GenBank/DDBJ whole genome shotgun (WGS) entry which is preliminary data.</text>
</comment>
<evidence type="ECO:0000313" key="3">
    <source>
        <dbReference type="EMBL" id="RHZ89732.1"/>
    </source>
</evidence>
<dbReference type="EMBL" id="PQFF01000009">
    <property type="protein sequence ID" value="RHZ89732.1"/>
    <property type="molecule type" value="Genomic_DNA"/>
</dbReference>
<proteinExistence type="predicted"/>
<feature type="region of interest" description="Disordered" evidence="1">
    <location>
        <begin position="59"/>
        <end position="80"/>
    </location>
</feature>
<protein>
    <submittedName>
        <fullName evidence="2">Uncharacterized protein</fullName>
    </submittedName>
</protein>
<name>A0A397JUI5_9GLOM</name>
<feature type="compositionally biased region" description="Basic and acidic residues" evidence="1">
    <location>
        <begin position="71"/>
        <end position="80"/>
    </location>
</feature>
<dbReference type="EMBL" id="PQFF01000009">
    <property type="protein sequence ID" value="RHZ89726.1"/>
    <property type="molecule type" value="Genomic_DNA"/>
</dbReference>
<gene>
    <name evidence="3" type="ORF">Glove_11g37</name>
    <name evidence="2" type="ORF">Glove_11g38</name>
</gene>
<accession>A0A397JUI5</accession>
<evidence type="ECO:0000313" key="4">
    <source>
        <dbReference type="Proteomes" id="UP000266861"/>
    </source>
</evidence>
<evidence type="ECO:0000313" key="2">
    <source>
        <dbReference type="EMBL" id="RHZ89726.1"/>
    </source>
</evidence>
<feature type="compositionally biased region" description="Basic residues" evidence="1">
    <location>
        <begin position="1"/>
        <end position="14"/>
    </location>
</feature>